<comment type="similarity">
    <text evidence="1">Belongs to the peptidase C26 family.</text>
</comment>
<dbReference type="InterPro" id="IPR044668">
    <property type="entry name" value="PuuD-like"/>
</dbReference>
<dbReference type="Proteomes" id="UP000295304">
    <property type="component" value="Unassembled WGS sequence"/>
</dbReference>
<dbReference type="RefSeq" id="WP_132938397.1">
    <property type="nucleotide sequence ID" value="NZ_CP119676.1"/>
</dbReference>
<comment type="pathway">
    <text evidence="4">Amine and polyamine degradation; putrescine degradation; 4-aminobutanoate from putrescine: step 4/4.</text>
</comment>
<evidence type="ECO:0000313" key="7">
    <source>
        <dbReference type="Proteomes" id="UP000295304"/>
    </source>
</evidence>
<dbReference type="InterPro" id="IPR011697">
    <property type="entry name" value="Peptidase_C26"/>
</dbReference>
<accession>A0A4R3JCM1</accession>
<evidence type="ECO:0000256" key="1">
    <source>
        <dbReference type="ARBA" id="ARBA00011083"/>
    </source>
</evidence>
<dbReference type="GO" id="GO:0033969">
    <property type="term" value="F:gamma-glutamyl-gamma-aminobutyrate hydrolase activity"/>
    <property type="evidence" value="ECO:0007669"/>
    <property type="project" value="UniProtKB-EC"/>
</dbReference>
<dbReference type="GO" id="GO:0006598">
    <property type="term" value="P:polyamine catabolic process"/>
    <property type="evidence" value="ECO:0007669"/>
    <property type="project" value="TreeGrafter"/>
</dbReference>
<dbReference type="FunFam" id="3.40.50.880:FF:000030">
    <property type="entry name" value="Gamma-glutamyl-gamma-aminobutyrate hydrolase PuuD"/>
    <property type="match status" value="1"/>
</dbReference>
<dbReference type="PANTHER" id="PTHR43235:SF1">
    <property type="entry name" value="GLUTAMINE AMIDOTRANSFERASE PB2B2.05-RELATED"/>
    <property type="match status" value="1"/>
</dbReference>
<organism evidence="6 7">
    <name type="scientific">Varunaivibrio sulfuroxidans</name>
    <dbReference type="NCBI Taxonomy" id="1773489"/>
    <lineage>
        <taxon>Bacteria</taxon>
        <taxon>Pseudomonadati</taxon>
        <taxon>Pseudomonadota</taxon>
        <taxon>Alphaproteobacteria</taxon>
        <taxon>Rhodospirillales</taxon>
        <taxon>Magnetovibrionaceae</taxon>
        <taxon>Varunaivibrio</taxon>
    </lineage>
</organism>
<sequence>MRPRVKPVVGVSTCVKDVDGFANYAVAMKYVDALAHGGDVTPILIPALGEILAIDDILGLVDGLMLTGSMSNIEPHHYGAPPSVSGTLHDPLRDATTLPMIPAAVAAGLPVFAICRGFQELNVAYGGTLHQRVHEVAGKIDHREDRSLTPEGYFAPVHDIALAREGYLARLLGREKIRVNSLHGQGIDRLGDALTIEGVAPDGLIEAVSVTGAQTFALGVQWHPEWKVMENAISRALFAAFGDACRARLDSAAARWRSDGGGEHA</sequence>
<comment type="function">
    <text evidence="3">Involved in the breakdown of putrescine via hydrolysis of the gamma-glutamyl linkage of gamma-glutamyl-gamma-aminobutyrate.</text>
</comment>
<comment type="catalytic activity">
    <reaction evidence="2">
        <text>4-(gamma-L-glutamylamino)butanoate + H2O = 4-aminobutanoate + L-glutamate</text>
        <dbReference type="Rhea" id="RHEA:19737"/>
        <dbReference type="ChEBI" id="CHEBI:15377"/>
        <dbReference type="ChEBI" id="CHEBI:29985"/>
        <dbReference type="ChEBI" id="CHEBI:58800"/>
        <dbReference type="ChEBI" id="CHEBI:59888"/>
        <dbReference type="EC" id="3.5.1.94"/>
    </reaction>
</comment>
<protein>
    <recommendedName>
        <fullName evidence="5">gamma-glutamyl-gamma-aminobutyrate hydrolase</fullName>
        <ecNumber evidence="5">3.5.1.94</ecNumber>
    </recommendedName>
</protein>
<keyword evidence="7" id="KW-1185">Reference proteome</keyword>
<dbReference type="GO" id="GO:0005829">
    <property type="term" value="C:cytosol"/>
    <property type="evidence" value="ECO:0007669"/>
    <property type="project" value="TreeGrafter"/>
</dbReference>
<dbReference type="EC" id="3.5.1.94" evidence="5"/>
<dbReference type="Gene3D" id="3.40.50.880">
    <property type="match status" value="1"/>
</dbReference>
<keyword evidence="6" id="KW-0378">Hydrolase</keyword>
<evidence type="ECO:0000256" key="2">
    <source>
        <dbReference type="ARBA" id="ARBA00052718"/>
    </source>
</evidence>
<dbReference type="SUPFAM" id="SSF52317">
    <property type="entry name" value="Class I glutamine amidotransferase-like"/>
    <property type="match status" value="1"/>
</dbReference>
<dbReference type="PROSITE" id="PS51273">
    <property type="entry name" value="GATASE_TYPE_1"/>
    <property type="match status" value="1"/>
</dbReference>
<comment type="caution">
    <text evidence="6">The sequence shown here is derived from an EMBL/GenBank/DDBJ whole genome shotgun (WGS) entry which is preliminary data.</text>
</comment>
<dbReference type="InterPro" id="IPR029062">
    <property type="entry name" value="Class_I_gatase-like"/>
</dbReference>
<dbReference type="PANTHER" id="PTHR43235">
    <property type="entry name" value="GLUTAMINE AMIDOTRANSFERASE PB2B2.05-RELATED"/>
    <property type="match status" value="1"/>
</dbReference>
<dbReference type="Pfam" id="PF07722">
    <property type="entry name" value="Peptidase_C26"/>
    <property type="match status" value="1"/>
</dbReference>
<dbReference type="CDD" id="cd01745">
    <property type="entry name" value="GATase1_2"/>
    <property type="match status" value="1"/>
</dbReference>
<evidence type="ECO:0000256" key="4">
    <source>
        <dbReference type="ARBA" id="ARBA00060634"/>
    </source>
</evidence>
<proteinExistence type="inferred from homology"/>
<dbReference type="AlphaFoldDB" id="A0A4R3JCM1"/>
<reference evidence="6 7" key="1">
    <citation type="submission" date="2019-03" db="EMBL/GenBank/DDBJ databases">
        <title>Genomic Encyclopedia of Type Strains, Phase IV (KMG-IV): sequencing the most valuable type-strain genomes for metagenomic binning, comparative biology and taxonomic classification.</title>
        <authorList>
            <person name="Goeker M."/>
        </authorList>
    </citation>
    <scope>NUCLEOTIDE SEQUENCE [LARGE SCALE GENOMIC DNA]</scope>
    <source>
        <strain evidence="6 7">DSM 101688</strain>
    </source>
</reference>
<evidence type="ECO:0000313" key="6">
    <source>
        <dbReference type="EMBL" id="TCS63417.1"/>
    </source>
</evidence>
<gene>
    <name evidence="6" type="ORF">EDD55_10338</name>
</gene>
<name>A0A4R3JCM1_9PROT</name>
<dbReference type="OrthoDB" id="9813383at2"/>
<evidence type="ECO:0000256" key="5">
    <source>
        <dbReference type="ARBA" id="ARBA00066788"/>
    </source>
</evidence>
<dbReference type="EMBL" id="SLZW01000003">
    <property type="protein sequence ID" value="TCS63417.1"/>
    <property type="molecule type" value="Genomic_DNA"/>
</dbReference>
<evidence type="ECO:0000256" key="3">
    <source>
        <dbReference type="ARBA" id="ARBA00055068"/>
    </source>
</evidence>